<evidence type="ECO:0000313" key="1">
    <source>
        <dbReference type="EMBL" id="ESU25071.1"/>
    </source>
</evidence>
<keyword evidence="2" id="KW-1185">Reference proteome</keyword>
<accession>A0ABN0QFJ8</accession>
<comment type="caution">
    <text evidence="1">The sequence shown here is derived from an EMBL/GenBank/DDBJ whole genome shotgun (WGS) entry which is preliminary data.</text>
</comment>
<dbReference type="Proteomes" id="UP000018234">
    <property type="component" value="Unassembled WGS sequence"/>
</dbReference>
<proteinExistence type="predicted"/>
<reference evidence="1 2" key="1">
    <citation type="submission" date="2013-08" db="EMBL/GenBank/DDBJ databases">
        <title>Flavobacterium saliperosum type strain genome sequencing.</title>
        <authorList>
            <person name="Lee K."/>
            <person name="Yi H."/>
            <person name="Park S."/>
            <person name="Chun J."/>
        </authorList>
    </citation>
    <scope>NUCLEOTIDE SEQUENCE [LARGE SCALE GENOMIC DNA]</scope>
    <source>
        <strain evidence="1 2">S13</strain>
    </source>
</reference>
<organism evidence="1 2">
    <name type="scientific">Flavobacterium saliperosum S13</name>
    <dbReference type="NCBI Taxonomy" id="1341155"/>
    <lineage>
        <taxon>Bacteria</taxon>
        <taxon>Pseudomonadati</taxon>
        <taxon>Bacteroidota</taxon>
        <taxon>Flavobacteriia</taxon>
        <taxon>Flavobacteriales</taxon>
        <taxon>Flavobacteriaceae</taxon>
        <taxon>Flavobacterium</taxon>
    </lineage>
</organism>
<sequence length="40" mass="4779">MGMLDIYKITYEGKKDTLTLYLNMYDKEKLKAPLGFKFKE</sequence>
<gene>
    <name evidence="1" type="ORF">FSS13T_18600</name>
</gene>
<protein>
    <submittedName>
        <fullName evidence="1">Uncharacterized protein</fullName>
    </submittedName>
</protein>
<evidence type="ECO:0000313" key="2">
    <source>
        <dbReference type="Proteomes" id="UP000018234"/>
    </source>
</evidence>
<name>A0ABN0QFJ8_9FLAO</name>
<dbReference type="EMBL" id="AVFO01000034">
    <property type="protein sequence ID" value="ESU25071.1"/>
    <property type="molecule type" value="Genomic_DNA"/>
</dbReference>